<keyword evidence="2" id="KW-1185">Reference proteome</keyword>
<gene>
    <name evidence="1" type="ORF">OHX15_15890</name>
</gene>
<name>A0ACC6MJ23_MYCPF</name>
<comment type="caution">
    <text evidence="1">The sequence shown here is derived from an EMBL/GenBank/DDBJ whole genome shotgun (WGS) entry which is preliminary data.</text>
</comment>
<sequence length="734" mass="76892">MGGAAYVGRVGGLAVALGVGTAVFAGQGVAWADDTDSRGSAESSESSSATSENAASESSSSGSSGPTAGTSRDDSGDGDTDGSDADEGDAGDDEAEDIDLGVDGDDADGDDADGDDGDTAGDISDGEAAEEPTDEAPQGGADAEDPTQDADPDETTEPDPELSAEAAHKSDRGTAEPVDTATKQPSEAASDTAAAQAETTGAESSSAVDDPAQAPKETGKVAVFANASTLAAATTTTTTKSLTQPVEPKKYTVVTAVVNVVNSMIDWARQQAAPDPGSAPQPPFMWALLSFARRELETLFAARSADQLARRVAAAPTSLALTADPAATLAADPAAAAALTPYSPFLNPQLSASTNFVSWVTGPYIYSDSTEANTNIRFDIYGTDVGTMWDNGMVDDPSTPWNEHQILIAVGDSFGSANMTGRHIYNSLFRSSDDDLSDGMTIPDGEWFNGNMFGGAPLDGPTQARPIINRPSWLPNSVTLIPTAGVSLPTEVTEETPFGTIQYVSFMSVSNWGSAGRWSTNYSAIAYSTDNGENFTVAPESVRYNSIFSGNKNFQQSAFVKGDDGYVYMYGTPNGRQGAAYLARVTPENILDADKYEYYKKASSGWFGSSSAKWVKNSPSSASAIIGKSGGACGSTKPGYTVSEMSVQYNDYLEKYVVMYGDQFNNVVIRTSDTPQGEWSDATVLITQQSGGIYAPMMHPWSPSTVGTGSDLYWNLSLWSDYNIMLMRTDLTKI</sequence>
<evidence type="ECO:0000313" key="1">
    <source>
        <dbReference type="EMBL" id="MDZ5086872.1"/>
    </source>
</evidence>
<protein>
    <submittedName>
        <fullName evidence="1">DUF4185 domain-containing protein</fullName>
    </submittedName>
</protein>
<evidence type="ECO:0000313" key="2">
    <source>
        <dbReference type="Proteomes" id="UP001289645"/>
    </source>
</evidence>
<organism evidence="1 2">
    <name type="scientific">Mycolicibacterium parafortuitum</name>
    <name type="common">Mycobacterium parafortuitum</name>
    <dbReference type="NCBI Taxonomy" id="39692"/>
    <lineage>
        <taxon>Bacteria</taxon>
        <taxon>Bacillati</taxon>
        <taxon>Actinomycetota</taxon>
        <taxon>Actinomycetes</taxon>
        <taxon>Mycobacteriales</taxon>
        <taxon>Mycobacteriaceae</taxon>
        <taxon>Mycolicibacterium</taxon>
    </lineage>
</organism>
<dbReference type="EMBL" id="JAOXLN010000016">
    <property type="protein sequence ID" value="MDZ5086872.1"/>
    <property type="molecule type" value="Genomic_DNA"/>
</dbReference>
<dbReference type="Proteomes" id="UP001289645">
    <property type="component" value="Unassembled WGS sequence"/>
</dbReference>
<reference evidence="1 2" key="1">
    <citation type="journal article" date="2021" name="Chemosphere">
        <title>Bioballs carrying a syntrophic Rhodococcus and Mycolicibacterium consortium for simultaneous sorption and biodegradation of fuel oil in contaminated freshwater.</title>
        <authorList>
            <person name="Naloka K."/>
            <person name="Polrit D."/>
            <person name="Muangchinda C."/>
            <person name="Thoetkiattikul H."/>
            <person name="Pinyakong O."/>
        </authorList>
    </citation>
    <scope>NUCLEOTIDE SEQUENCE [LARGE SCALE GENOMIC DNA]</scope>
    <source>
        <strain evidence="1 2">J101</strain>
    </source>
</reference>
<proteinExistence type="predicted"/>
<accession>A0ACC6MJ23</accession>